<reference evidence="1" key="1">
    <citation type="submission" date="2022-03" db="EMBL/GenBank/DDBJ databases">
        <authorList>
            <person name="Sayadi A."/>
        </authorList>
    </citation>
    <scope>NUCLEOTIDE SEQUENCE</scope>
</reference>
<dbReference type="OrthoDB" id="5772623at2759"/>
<name>A0A9P0MCN2_ACAOB</name>
<accession>A0A9P0MCN2</accession>
<organism evidence="1 2">
    <name type="scientific">Acanthoscelides obtectus</name>
    <name type="common">Bean weevil</name>
    <name type="synonym">Bruchus obtectus</name>
    <dbReference type="NCBI Taxonomy" id="200917"/>
    <lineage>
        <taxon>Eukaryota</taxon>
        <taxon>Metazoa</taxon>
        <taxon>Ecdysozoa</taxon>
        <taxon>Arthropoda</taxon>
        <taxon>Hexapoda</taxon>
        <taxon>Insecta</taxon>
        <taxon>Pterygota</taxon>
        <taxon>Neoptera</taxon>
        <taxon>Endopterygota</taxon>
        <taxon>Coleoptera</taxon>
        <taxon>Polyphaga</taxon>
        <taxon>Cucujiformia</taxon>
        <taxon>Chrysomeloidea</taxon>
        <taxon>Chrysomelidae</taxon>
        <taxon>Bruchinae</taxon>
        <taxon>Bruchini</taxon>
        <taxon>Acanthoscelides</taxon>
    </lineage>
</organism>
<dbReference type="EMBL" id="CAKOFQ010007868">
    <property type="protein sequence ID" value="CAH2009257.1"/>
    <property type="molecule type" value="Genomic_DNA"/>
</dbReference>
<proteinExistence type="predicted"/>
<keyword evidence="2" id="KW-1185">Reference proteome</keyword>
<evidence type="ECO:0000313" key="2">
    <source>
        <dbReference type="Proteomes" id="UP001152888"/>
    </source>
</evidence>
<protein>
    <submittedName>
        <fullName evidence="1">Uncharacterized protein</fullName>
    </submittedName>
</protein>
<comment type="caution">
    <text evidence="1">The sequence shown here is derived from an EMBL/GenBank/DDBJ whole genome shotgun (WGS) entry which is preliminary data.</text>
</comment>
<sequence>MDLPQPPSFTFGLQQCEDITFSYGPLDVTDDLTVLGADELHFDLSTLSLGAGPSQNFDNSSSDYWFVHFLRFSFKKKSKHV</sequence>
<gene>
    <name evidence="1" type="ORF">ACAOBT_LOCUS30722</name>
</gene>
<evidence type="ECO:0000313" key="1">
    <source>
        <dbReference type="EMBL" id="CAH2009257.1"/>
    </source>
</evidence>
<dbReference type="Proteomes" id="UP001152888">
    <property type="component" value="Unassembled WGS sequence"/>
</dbReference>
<dbReference type="AlphaFoldDB" id="A0A9P0MCN2"/>